<dbReference type="InterPro" id="IPR032675">
    <property type="entry name" value="LRR_dom_sf"/>
</dbReference>
<evidence type="ECO:0000259" key="3">
    <source>
        <dbReference type="Pfam" id="PF12819"/>
    </source>
</evidence>
<feature type="signal peptide" evidence="2">
    <location>
        <begin position="1"/>
        <end position="20"/>
    </location>
</feature>
<organism evidence="4 5">
    <name type="scientific">Perilla frutescens var. hirtella</name>
    <name type="common">Perilla citriodora</name>
    <name type="synonym">Perilla setoyensis</name>
    <dbReference type="NCBI Taxonomy" id="608512"/>
    <lineage>
        <taxon>Eukaryota</taxon>
        <taxon>Viridiplantae</taxon>
        <taxon>Streptophyta</taxon>
        <taxon>Embryophyta</taxon>
        <taxon>Tracheophyta</taxon>
        <taxon>Spermatophyta</taxon>
        <taxon>Magnoliopsida</taxon>
        <taxon>eudicotyledons</taxon>
        <taxon>Gunneridae</taxon>
        <taxon>Pentapetalae</taxon>
        <taxon>asterids</taxon>
        <taxon>lamiids</taxon>
        <taxon>Lamiales</taxon>
        <taxon>Lamiaceae</taxon>
        <taxon>Nepetoideae</taxon>
        <taxon>Elsholtzieae</taxon>
        <taxon>Perilla</taxon>
    </lineage>
</organism>
<dbReference type="Pfam" id="PF12819">
    <property type="entry name" value="Malectin_like"/>
    <property type="match status" value="1"/>
</dbReference>
<dbReference type="Gene3D" id="2.60.120.430">
    <property type="entry name" value="Galactose-binding lectin"/>
    <property type="match status" value="1"/>
</dbReference>
<dbReference type="Proteomes" id="UP001190926">
    <property type="component" value="Unassembled WGS sequence"/>
</dbReference>
<reference evidence="4 5" key="1">
    <citation type="journal article" date="2021" name="Nat. Commun.">
        <title>Incipient diploidization of the medicinal plant Perilla within 10,000 years.</title>
        <authorList>
            <person name="Zhang Y."/>
            <person name="Shen Q."/>
            <person name="Leng L."/>
            <person name="Zhang D."/>
            <person name="Chen S."/>
            <person name="Shi Y."/>
            <person name="Ning Z."/>
            <person name="Chen S."/>
        </authorList>
    </citation>
    <scope>NUCLEOTIDE SEQUENCE [LARGE SCALE GENOMIC DNA]</scope>
    <source>
        <strain evidence="5">cv. PC099</strain>
    </source>
</reference>
<dbReference type="PANTHER" id="PTHR45631">
    <property type="entry name" value="OS07G0107800 PROTEIN-RELATED"/>
    <property type="match status" value="1"/>
</dbReference>
<name>A0AAD4JMH2_PERFH</name>
<protein>
    <recommendedName>
        <fullName evidence="3">Malectin-like domain-containing protein</fullName>
    </recommendedName>
</protein>
<evidence type="ECO:0000313" key="5">
    <source>
        <dbReference type="Proteomes" id="UP001190926"/>
    </source>
</evidence>
<dbReference type="InterPro" id="IPR024788">
    <property type="entry name" value="Malectin-like_Carb-bd_dom"/>
</dbReference>
<proteinExistence type="predicted"/>
<gene>
    <name evidence="4" type="ORF">C2S53_005185</name>
</gene>
<keyword evidence="2" id="KW-0732">Signal</keyword>
<evidence type="ECO:0000256" key="1">
    <source>
        <dbReference type="ARBA" id="ARBA00004167"/>
    </source>
</evidence>
<dbReference type="SUPFAM" id="SSF52058">
    <property type="entry name" value="L domain-like"/>
    <property type="match status" value="1"/>
</dbReference>
<dbReference type="PANTHER" id="PTHR45631:SF44">
    <property type="entry name" value="CARBOHYDRATE-BINDING PROTEIN OF THE ER PROTEIN"/>
    <property type="match status" value="1"/>
</dbReference>
<comment type="caution">
    <text evidence="4">The sequence shown here is derived from an EMBL/GenBank/DDBJ whole genome shotgun (WGS) entry which is preliminary data.</text>
</comment>
<accession>A0AAD4JMH2</accession>
<dbReference type="GO" id="GO:0016020">
    <property type="term" value="C:membrane"/>
    <property type="evidence" value="ECO:0007669"/>
    <property type="project" value="UniProtKB-SubCell"/>
</dbReference>
<dbReference type="Gene3D" id="3.80.10.10">
    <property type="entry name" value="Ribonuclease Inhibitor"/>
    <property type="match status" value="1"/>
</dbReference>
<sequence length="481" mass="52610">MANLPLLSCLLLALCSLSLSADVFVSIDCGSSASYKDENGITWTGDDKYVKTGESRSVQSSNSSSHVADTLRVFTNNRSKNCYNIDSVKQGRVLIRATFHYGNYDGKSSPPTFDLLFDGYVWGSVDTSGSLPALFEVIYVTKRESISVCLAQTETGQFPFISALEIRSLESSMYRAVGDSYPLFPRRRVAFGTNATIRFPDDPYDRLWRRDAFANGTIQVSSDARLSSGLTNDNPPPAVLKTAATAATPNSTIDFFMGFPPFNVSVYINWYFTEVTRLKPNQTRSFYISKDNSPFSTPIVPPYGNCTELYVSNITVSSNTTFSLVPTENSTLPPLINAMEVFRIGDYPLNDGTNKKDVQGLASLQEAFSLLQDWSGDPCLPSDLHNNSLQGNIPDFLGTLPNLKILNLENNQFNGSIPVSLSSKQGLVLRVGGNPGLCTSTTTCSIQAPAANSSVKKKKKKNILEMLFATIISSIIVLQFS</sequence>
<feature type="chain" id="PRO_5042042087" description="Malectin-like domain-containing protein" evidence="2">
    <location>
        <begin position="21"/>
        <end position="481"/>
    </location>
</feature>
<feature type="domain" description="Malectin-like" evidence="3">
    <location>
        <begin position="27"/>
        <end position="343"/>
    </location>
</feature>
<dbReference type="EMBL" id="SDAM02000019">
    <property type="protein sequence ID" value="KAH6836566.1"/>
    <property type="molecule type" value="Genomic_DNA"/>
</dbReference>
<keyword evidence="5" id="KW-1185">Reference proteome</keyword>
<dbReference type="AlphaFoldDB" id="A0AAD4JMH2"/>
<comment type="subcellular location">
    <subcellularLocation>
        <location evidence="1">Membrane</location>
        <topology evidence="1">Single-pass membrane protein</topology>
    </subcellularLocation>
</comment>
<evidence type="ECO:0000313" key="4">
    <source>
        <dbReference type="EMBL" id="KAH6836566.1"/>
    </source>
</evidence>
<evidence type="ECO:0000256" key="2">
    <source>
        <dbReference type="SAM" id="SignalP"/>
    </source>
</evidence>